<organism evidence="9 10">
    <name type="scientific">Nematostella vectensis</name>
    <name type="common">Starlet sea anemone</name>
    <dbReference type="NCBI Taxonomy" id="45351"/>
    <lineage>
        <taxon>Eukaryota</taxon>
        <taxon>Metazoa</taxon>
        <taxon>Cnidaria</taxon>
        <taxon>Anthozoa</taxon>
        <taxon>Hexacorallia</taxon>
        <taxon>Actiniaria</taxon>
        <taxon>Edwardsiidae</taxon>
        <taxon>Nematostella</taxon>
    </lineage>
</organism>
<dbReference type="PANTHER" id="PTHR13710:SF153">
    <property type="entry name" value="RECQ-LIKE DNA HELICASE BLM"/>
    <property type="match status" value="1"/>
</dbReference>
<dbReference type="EC" id="5.6.2.4" evidence="6"/>
<name>A7T380_NEMVE</name>
<dbReference type="InterPro" id="IPR001650">
    <property type="entry name" value="Helicase_C-like"/>
</dbReference>
<evidence type="ECO:0000256" key="6">
    <source>
        <dbReference type="ARBA" id="ARBA00034808"/>
    </source>
</evidence>
<comment type="similarity">
    <text evidence="1">Belongs to the helicase family. RecQ subfamily.</text>
</comment>
<dbReference type="SUPFAM" id="SSF52540">
    <property type="entry name" value="P-loop containing nucleoside triphosphate hydrolases"/>
    <property type="match status" value="1"/>
</dbReference>
<dbReference type="GO" id="GO:0043138">
    <property type="term" value="F:3'-5' DNA helicase activity"/>
    <property type="evidence" value="ECO:0007669"/>
    <property type="project" value="UniProtKB-EC"/>
</dbReference>
<dbReference type="Gene3D" id="3.40.50.300">
    <property type="entry name" value="P-loop containing nucleotide triphosphate hydrolases"/>
    <property type="match status" value="1"/>
</dbReference>
<evidence type="ECO:0000313" key="10">
    <source>
        <dbReference type="Proteomes" id="UP000001593"/>
    </source>
</evidence>
<dbReference type="InParanoid" id="A7T380"/>
<gene>
    <name evidence="9" type="ORF">NEMVEDRAFT_v1g18403</name>
</gene>
<keyword evidence="10" id="KW-1185">Reference proteome</keyword>
<keyword evidence="4" id="KW-0539">Nucleus</keyword>
<evidence type="ECO:0000256" key="7">
    <source>
        <dbReference type="ARBA" id="ARBA00044542"/>
    </source>
</evidence>
<keyword evidence="3" id="KW-0413">Isomerase</keyword>
<dbReference type="OMA" id="WYLQISR"/>
<feature type="domain" description="Helicase C-terminal" evidence="8">
    <location>
        <begin position="1"/>
        <end position="54"/>
    </location>
</feature>
<dbReference type="Pfam" id="PF00271">
    <property type="entry name" value="Helicase_C"/>
    <property type="match status" value="1"/>
</dbReference>
<dbReference type="HOGENOM" id="CLU_149066_3_0_1"/>
<protein>
    <recommendedName>
        <fullName evidence="6">DNA 3'-5' helicase</fullName>
        <ecNumber evidence="6">5.6.2.4</ecNumber>
    </recommendedName>
    <alternativeName>
        <fullName evidence="7">DNA 3'-5' helicase BLM</fullName>
    </alternativeName>
</protein>
<evidence type="ECO:0000313" key="9">
    <source>
        <dbReference type="EMBL" id="EDO29588.1"/>
    </source>
</evidence>
<evidence type="ECO:0000256" key="2">
    <source>
        <dbReference type="ARBA" id="ARBA00023125"/>
    </source>
</evidence>
<dbReference type="Proteomes" id="UP000001593">
    <property type="component" value="Unassembled WGS sequence"/>
</dbReference>
<reference evidence="9 10" key="1">
    <citation type="journal article" date="2007" name="Science">
        <title>Sea anemone genome reveals ancestral eumetazoan gene repertoire and genomic organization.</title>
        <authorList>
            <person name="Putnam N.H."/>
            <person name="Srivastava M."/>
            <person name="Hellsten U."/>
            <person name="Dirks B."/>
            <person name="Chapman J."/>
            <person name="Salamov A."/>
            <person name="Terry A."/>
            <person name="Shapiro H."/>
            <person name="Lindquist E."/>
            <person name="Kapitonov V.V."/>
            <person name="Jurka J."/>
            <person name="Genikhovich G."/>
            <person name="Grigoriev I.V."/>
            <person name="Lucas S.M."/>
            <person name="Steele R.E."/>
            <person name="Finnerty J.R."/>
            <person name="Technau U."/>
            <person name="Martindale M.Q."/>
            <person name="Rokhsar D.S."/>
        </authorList>
    </citation>
    <scope>NUCLEOTIDE SEQUENCE [LARGE SCALE GENOMIC DNA]</scope>
    <source>
        <strain evidence="10">CH2 X CH6</strain>
    </source>
</reference>
<dbReference type="GO" id="GO:0003677">
    <property type="term" value="F:DNA binding"/>
    <property type="evidence" value="ECO:0007669"/>
    <property type="project" value="UniProtKB-KW"/>
</dbReference>
<dbReference type="PhylomeDB" id="A7T380"/>
<evidence type="ECO:0000256" key="4">
    <source>
        <dbReference type="ARBA" id="ARBA00023242"/>
    </source>
</evidence>
<feature type="non-terminal residue" evidence="9">
    <location>
        <position position="1"/>
    </location>
</feature>
<dbReference type="AlphaFoldDB" id="A7T380"/>
<sequence length="54" mass="5889">VRLLIATIAFGMGVDCKGVKRVIHYGPSKSVEAYIQETNRAGRDGSNSVAYLLY</sequence>
<evidence type="ECO:0000259" key="8">
    <source>
        <dbReference type="PROSITE" id="PS51194"/>
    </source>
</evidence>
<feature type="non-terminal residue" evidence="9">
    <location>
        <position position="54"/>
    </location>
</feature>
<keyword evidence="2" id="KW-0238">DNA-binding</keyword>
<evidence type="ECO:0000256" key="5">
    <source>
        <dbReference type="ARBA" id="ARBA00034617"/>
    </source>
</evidence>
<dbReference type="EMBL" id="DS470425">
    <property type="protein sequence ID" value="EDO29588.1"/>
    <property type="molecule type" value="Genomic_DNA"/>
</dbReference>
<evidence type="ECO:0000256" key="3">
    <source>
        <dbReference type="ARBA" id="ARBA00023235"/>
    </source>
</evidence>
<dbReference type="PROSITE" id="PS51194">
    <property type="entry name" value="HELICASE_CTER"/>
    <property type="match status" value="1"/>
</dbReference>
<comment type="catalytic activity">
    <reaction evidence="5">
        <text>Couples ATP hydrolysis with the unwinding of duplex DNA by translocating in the 3'-5' direction.</text>
        <dbReference type="EC" id="5.6.2.4"/>
    </reaction>
</comment>
<proteinExistence type="inferred from homology"/>
<dbReference type="KEGG" id="nve:5500198"/>
<dbReference type="STRING" id="45351.A7T380"/>
<evidence type="ECO:0000256" key="1">
    <source>
        <dbReference type="ARBA" id="ARBA00005446"/>
    </source>
</evidence>
<dbReference type="InterPro" id="IPR027417">
    <property type="entry name" value="P-loop_NTPase"/>
</dbReference>
<dbReference type="PANTHER" id="PTHR13710">
    <property type="entry name" value="DNA HELICASE RECQ FAMILY MEMBER"/>
    <property type="match status" value="1"/>
</dbReference>
<dbReference type="eggNOG" id="KOG0351">
    <property type="taxonomic scope" value="Eukaryota"/>
</dbReference>
<accession>A7T380</accession>